<feature type="compositionally biased region" description="Polar residues" evidence="1">
    <location>
        <begin position="51"/>
        <end position="67"/>
    </location>
</feature>
<feature type="region of interest" description="Disordered" evidence="1">
    <location>
        <begin position="1"/>
        <end position="275"/>
    </location>
</feature>
<evidence type="ECO:0000256" key="1">
    <source>
        <dbReference type="SAM" id="MobiDB-lite"/>
    </source>
</evidence>
<comment type="caution">
    <text evidence="2">The sequence shown here is derived from an EMBL/GenBank/DDBJ whole genome shotgun (WGS) entry which is preliminary data.</text>
</comment>
<proteinExistence type="predicted"/>
<keyword evidence="3" id="KW-1185">Reference proteome</keyword>
<sequence>MSIPKLLKKISRKNLRSSRSSDGSESTEQEPPPLPSSKFNNYGDASYGFPVSNSPYHFESPNTSPSASPRPRLIDLERSASDIGYYELPPGNFRQPSNGHIENLPTRRPSYGVVENLPPRHPSHGPVDNLPPLQPPRGYVANSPSRQPSPARVGTPPSRHPSHTGSEYARPHTSPVQQPGYYNPSPSPSYRSPDGNTRTRTTSHTTASPVSPLSNGHGDPNSPRGRPGFVSSPSQLSYSHVDPTYTPPRNGSPAPSKVLTPPPQGNGQAPPEDEFSKNLAGAWDIATTAPKVSKVDKVLQVIETNVMVAQAKQGSANVVVDVITTGLEAVGGMEVIEQGLNTFMEGMPVLMNALDEVAKLHPFIGVAVMAFKAVWALEQKRRDNDRKILALHMEMKEMMGVLTQLKNVRDADEIAPDGSTIKGRMQEIVKGTADDIKACANACDTYTKKKLVVKILKGPVWEGKLVAFAGKFTKRRSEFEFALSIHTALGVDAANKTLSSVDKVTQEMNEKMDMMMKMFASFVAPEQKEMMRVVEQKGGLQACQDSDKILKELSDIEAKSTTSLGSTAQAPKSAQKTSALEDLKDDLMVDPDSAIEKNLTVFSRKFEVQKRQIVDELTKVVEREGDRVISAVTAGPHDKVIDPDVHKIWKEMGWRGSVKSRHFVMALRDYYQENAEESDAAAGAASGKKRPDDWALAYLNVSRLQSISEAFDDDASGFVTVAEANTFTTSRPIDWSLCHWIAYWAIGFHQSLSVYATKIRELIAKMFALRTLVLPANRTAVNSYLETIYQGVTSLESGLAPCYVNEALQEKFSSYVEAEEERLRGNLEAVDYDLDAANTLTLVTGQGRIERFLLPMIYLLLKRDFEIFRICQKKVINVDELWDAADTIGWVISAARERVDLLESTFQQQKVDMGQEFKTYAHGLFQYMHDPSGLWDAKLVLAQEFPDYPYDDDLEAQNVDIQKILNHPLGLEKLDFAAYNAEPERNKPAAASSRPSSALKAVLGSWNGFTYSPASSIVPSSGMISMELLASGTRRFQASSRSNMSDFTILGECSGESSEVVKITFKQTFPARFSPQYFCGQWSRSQQSLSGTWGAEADPRTHGGVFIFKRIIPEYMCFFPAPAVLKANKARALWAFAISAVRYTIRKEDWSWAFFKQRTSNRKRFIELYIRSTRFGRPLTTAEQIELGLIKKSFTTADSRFYHSIAENQIRVTTGHDVRCDCCTGVIGGARVTCLTCRLEDTFDTVDFCDTPSCTSTKVVPTGMTRPHLPTHDILKLKRVVHIRQFGKTYREAKRALAKARKLFPDPEADADASASEVHSVIETTGPKCAVCEDPVTQPCWFCVQCEEPSFICFSCESDSKKKIAFGYHQAHSHDLVRVQQYVEEVEVTLEDRLADLEQRFIQHEANMNQRLNSLEVKVEDRLLRVDDRLLLVEKLLERVLLALEQPR</sequence>
<dbReference type="EMBL" id="JARIHO010000020">
    <property type="protein sequence ID" value="KAJ7346497.1"/>
    <property type="molecule type" value="Genomic_DNA"/>
</dbReference>
<evidence type="ECO:0000313" key="2">
    <source>
        <dbReference type="EMBL" id="KAJ7346497.1"/>
    </source>
</evidence>
<gene>
    <name evidence="2" type="ORF">DFH08DRAFT_868446</name>
</gene>
<reference evidence="2" key="1">
    <citation type="submission" date="2023-03" db="EMBL/GenBank/DDBJ databases">
        <title>Massive genome expansion in bonnet fungi (Mycena s.s.) driven by repeated elements and novel gene families across ecological guilds.</title>
        <authorList>
            <consortium name="Lawrence Berkeley National Laboratory"/>
            <person name="Harder C.B."/>
            <person name="Miyauchi S."/>
            <person name="Viragh M."/>
            <person name="Kuo A."/>
            <person name="Thoen E."/>
            <person name="Andreopoulos B."/>
            <person name="Lu D."/>
            <person name="Skrede I."/>
            <person name="Drula E."/>
            <person name="Henrissat B."/>
            <person name="Morin E."/>
            <person name="Kohler A."/>
            <person name="Barry K."/>
            <person name="LaButti K."/>
            <person name="Morin E."/>
            <person name="Salamov A."/>
            <person name="Lipzen A."/>
            <person name="Mereny Z."/>
            <person name="Hegedus B."/>
            <person name="Baldrian P."/>
            <person name="Stursova M."/>
            <person name="Weitz H."/>
            <person name="Taylor A."/>
            <person name="Grigoriev I.V."/>
            <person name="Nagy L.G."/>
            <person name="Martin F."/>
            <person name="Kauserud H."/>
        </authorList>
    </citation>
    <scope>NUCLEOTIDE SEQUENCE</scope>
    <source>
        <strain evidence="2">CBHHK002</strain>
    </source>
</reference>
<accession>A0AAD7EQ37</accession>
<feature type="compositionally biased region" description="Low complexity" evidence="1">
    <location>
        <begin position="17"/>
        <end position="26"/>
    </location>
</feature>
<feature type="compositionally biased region" description="Basic residues" evidence="1">
    <location>
        <begin position="1"/>
        <end position="16"/>
    </location>
</feature>
<feature type="compositionally biased region" description="Low complexity" evidence="1">
    <location>
        <begin position="181"/>
        <end position="206"/>
    </location>
</feature>
<evidence type="ECO:0008006" key="4">
    <source>
        <dbReference type="Google" id="ProtNLM"/>
    </source>
</evidence>
<evidence type="ECO:0000313" key="3">
    <source>
        <dbReference type="Proteomes" id="UP001218218"/>
    </source>
</evidence>
<protein>
    <recommendedName>
        <fullName evidence="4">Vacuolar protein sorting-associated protein 13 second N-terminal domain-containing protein</fullName>
    </recommendedName>
</protein>
<dbReference type="Proteomes" id="UP001218218">
    <property type="component" value="Unassembled WGS sequence"/>
</dbReference>
<organism evidence="2 3">
    <name type="scientific">Mycena albidolilacea</name>
    <dbReference type="NCBI Taxonomy" id="1033008"/>
    <lineage>
        <taxon>Eukaryota</taxon>
        <taxon>Fungi</taxon>
        <taxon>Dikarya</taxon>
        <taxon>Basidiomycota</taxon>
        <taxon>Agaricomycotina</taxon>
        <taxon>Agaricomycetes</taxon>
        <taxon>Agaricomycetidae</taxon>
        <taxon>Agaricales</taxon>
        <taxon>Marasmiineae</taxon>
        <taxon>Mycenaceae</taxon>
        <taxon>Mycena</taxon>
    </lineage>
</organism>
<name>A0AAD7EQ37_9AGAR</name>